<sequence length="331" mass="38803">MSISSDANPSLKLRQELSNYKTAPLITPNWNLIVKNFFHKFKFPEQIERSLRFLEEADLMRNDEILKLTGNIMFLMMKKGRFQNSAEAHVDQSLFFNSYKHQPLKSISHIQKARELFPSWTNKYICFNMIKQIDSGSSLPNGQQGSKSILDDNQPSNVSTFQTQQILQLAQKQYELAKGHSIRMWALLQRRSIDVERVQFHVTKAMKFGRESSDYLNQILELNPMNSAAKIYVWKPNGVEMSIPELYYRINYNEAHQYNFADDLYNTTTDVLKATKDYQFWHQNVIPWLNPILTGDECQLIEKIRVDYITPVQILNYVQDAQNQLLFQTKN</sequence>
<accession>A0A5J4U6R4</accession>
<gene>
    <name evidence="1" type="ORF">EZS28_038455</name>
</gene>
<reference evidence="1 2" key="1">
    <citation type="submission" date="2019-03" db="EMBL/GenBank/DDBJ databases">
        <title>Single cell metagenomics reveals metabolic interactions within the superorganism composed of flagellate Streblomastix strix and complex community of Bacteroidetes bacteria on its surface.</title>
        <authorList>
            <person name="Treitli S.C."/>
            <person name="Kolisko M."/>
            <person name="Husnik F."/>
            <person name="Keeling P."/>
            <person name="Hampl V."/>
        </authorList>
    </citation>
    <scope>NUCLEOTIDE SEQUENCE [LARGE SCALE GENOMIC DNA]</scope>
    <source>
        <strain evidence="1">ST1C</strain>
    </source>
</reference>
<dbReference type="AlphaFoldDB" id="A0A5J4U6R4"/>
<name>A0A5J4U6R4_9EUKA</name>
<dbReference type="Proteomes" id="UP000324800">
    <property type="component" value="Unassembled WGS sequence"/>
</dbReference>
<organism evidence="1 2">
    <name type="scientific">Streblomastix strix</name>
    <dbReference type="NCBI Taxonomy" id="222440"/>
    <lineage>
        <taxon>Eukaryota</taxon>
        <taxon>Metamonada</taxon>
        <taxon>Preaxostyla</taxon>
        <taxon>Oxymonadida</taxon>
        <taxon>Streblomastigidae</taxon>
        <taxon>Streblomastix</taxon>
    </lineage>
</organism>
<evidence type="ECO:0000313" key="1">
    <source>
        <dbReference type="EMBL" id="KAA6366018.1"/>
    </source>
</evidence>
<protein>
    <submittedName>
        <fullName evidence="1">Uncharacterized protein</fullName>
    </submittedName>
</protein>
<proteinExistence type="predicted"/>
<comment type="caution">
    <text evidence="1">The sequence shown here is derived from an EMBL/GenBank/DDBJ whole genome shotgun (WGS) entry which is preliminary data.</text>
</comment>
<dbReference type="EMBL" id="SNRW01019826">
    <property type="protein sequence ID" value="KAA6366018.1"/>
    <property type="molecule type" value="Genomic_DNA"/>
</dbReference>
<evidence type="ECO:0000313" key="2">
    <source>
        <dbReference type="Proteomes" id="UP000324800"/>
    </source>
</evidence>